<dbReference type="Pfam" id="PF04149">
    <property type="entry name" value="DUF397"/>
    <property type="match status" value="1"/>
</dbReference>
<dbReference type="AlphaFoldDB" id="A0A561UML7"/>
<organism evidence="3 4">
    <name type="scientific">Kitasatospora viridis</name>
    <dbReference type="NCBI Taxonomy" id="281105"/>
    <lineage>
        <taxon>Bacteria</taxon>
        <taxon>Bacillati</taxon>
        <taxon>Actinomycetota</taxon>
        <taxon>Actinomycetes</taxon>
        <taxon>Kitasatosporales</taxon>
        <taxon>Streptomycetaceae</taxon>
        <taxon>Kitasatospora</taxon>
    </lineage>
</organism>
<keyword evidence="4" id="KW-1185">Reference proteome</keyword>
<evidence type="ECO:0000259" key="2">
    <source>
        <dbReference type="Pfam" id="PF19054"/>
    </source>
</evidence>
<feature type="domain" description="DUF5753" evidence="2">
    <location>
        <begin position="1"/>
        <end position="92"/>
    </location>
</feature>
<evidence type="ECO:0000259" key="1">
    <source>
        <dbReference type="Pfam" id="PF04149"/>
    </source>
</evidence>
<sequence>MCGQLAHTLSVIERYPQIVVQIAPEELGERVAAATGFTLVKVPNGKDLIYSESVNRGHFSRDPEAVRRLSRAYDRLRADALSASESADVIRRRLEGLLNVSIELPLNLSWFKSSYSGDNGGQCIETSHDLRPAGLMPIRDSKDPDGPALVFPSTSFTAFVNGAKDDGFGRA</sequence>
<dbReference type="InterPro" id="IPR007278">
    <property type="entry name" value="DUF397"/>
</dbReference>
<evidence type="ECO:0000313" key="3">
    <source>
        <dbReference type="EMBL" id="TWG00600.1"/>
    </source>
</evidence>
<accession>A0A561UML7</accession>
<feature type="domain" description="DUF397" evidence="1">
    <location>
        <begin position="109"/>
        <end position="164"/>
    </location>
</feature>
<dbReference type="InterPro" id="IPR043917">
    <property type="entry name" value="DUF5753"/>
</dbReference>
<evidence type="ECO:0000313" key="4">
    <source>
        <dbReference type="Proteomes" id="UP000317940"/>
    </source>
</evidence>
<name>A0A561UML7_9ACTN</name>
<gene>
    <name evidence="3" type="ORF">FHX73_114480</name>
</gene>
<comment type="caution">
    <text evidence="3">The sequence shown here is derived from an EMBL/GenBank/DDBJ whole genome shotgun (WGS) entry which is preliminary data.</text>
</comment>
<proteinExistence type="predicted"/>
<dbReference type="EMBL" id="VIWT01000001">
    <property type="protein sequence ID" value="TWG00600.1"/>
    <property type="molecule type" value="Genomic_DNA"/>
</dbReference>
<dbReference type="Proteomes" id="UP000317940">
    <property type="component" value="Unassembled WGS sequence"/>
</dbReference>
<dbReference type="Pfam" id="PF19054">
    <property type="entry name" value="DUF5753"/>
    <property type="match status" value="1"/>
</dbReference>
<reference evidence="3 4" key="1">
    <citation type="submission" date="2019-06" db="EMBL/GenBank/DDBJ databases">
        <title>Sequencing the genomes of 1000 actinobacteria strains.</title>
        <authorList>
            <person name="Klenk H.-P."/>
        </authorList>
    </citation>
    <scope>NUCLEOTIDE SEQUENCE [LARGE SCALE GENOMIC DNA]</scope>
    <source>
        <strain evidence="3 4">DSM 44826</strain>
    </source>
</reference>
<protein>
    <submittedName>
        <fullName evidence="3">Uncharacterized protein DUF397</fullName>
    </submittedName>
</protein>